<sequence length="388" mass="42263">MNVNVTVLKDETLGGIEREYTEVKRKARVGERIKNTSQSFDLPVGYVTEVTGIGAAGMVECYDAAGDERSRAEFTYVVLEASDIVRINGERLRLVERKAAVGDYLVFSRASNGITAGKAYKVVDFDCDGGEFRDDDGDTRWQSHIAINRCKAYVLEPVSSVQSAPVEPSIADLIAITDGLTDVVAKLTRKVTELETRVKVTEEDVVLIESGVADEISALKQAAEPVKELTRDDMIERAKADVASLCTQSKGKYAYWEQGGDVTVEFVISREKRTVVALLRLAYIDTKKVYARGIAKAAPGDVFNSHIGRAIALRRALGLGVPAEYTNAPQPSEIRVGDIVEYEGYRVVLGPDGPAYLYTNGSAAVSSYVAKNGKLIDDSRESSEEVAE</sequence>
<evidence type="ECO:0000313" key="2">
    <source>
        <dbReference type="Proteomes" id="UP001285921"/>
    </source>
</evidence>
<comment type="caution">
    <text evidence="1">The sequence shown here is derived from an EMBL/GenBank/DDBJ whole genome shotgun (WGS) entry which is preliminary data.</text>
</comment>
<gene>
    <name evidence="1" type="ORF">PghCCS26_47580</name>
</gene>
<keyword evidence="2" id="KW-1185">Reference proteome</keyword>
<accession>A0ABQ6NS20</accession>
<organism evidence="1 2">
    <name type="scientific">Paenibacillus glycanilyticus</name>
    <dbReference type="NCBI Taxonomy" id="126569"/>
    <lineage>
        <taxon>Bacteria</taxon>
        <taxon>Bacillati</taxon>
        <taxon>Bacillota</taxon>
        <taxon>Bacilli</taxon>
        <taxon>Bacillales</taxon>
        <taxon>Paenibacillaceae</taxon>
        <taxon>Paenibacillus</taxon>
    </lineage>
</organism>
<dbReference type="EMBL" id="BTCL01000021">
    <property type="protein sequence ID" value="GMK47628.1"/>
    <property type="molecule type" value="Genomic_DNA"/>
</dbReference>
<proteinExistence type="predicted"/>
<protein>
    <submittedName>
        <fullName evidence="1">Uncharacterized protein</fullName>
    </submittedName>
</protein>
<reference evidence="1 2" key="1">
    <citation type="submission" date="2023-05" db="EMBL/GenBank/DDBJ databases">
        <title>Draft genome of Paenibacillus sp. CCS26.</title>
        <authorList>
            <person name="Akita H."/>
            <person name="Shinto Y."/>
            <person name="Kimura Z."/>
        </authorList>
    </citation>
    <scope>NUCLEOTIDE SEQUENCE [LARGE SCALE GENOMIC DNA]</scope>
    <source>
        <strain evidence="1 2">CCS26</strain>
    </source>
</reference>
<name>A0ABQ6NS20_9BACL</name>
<dbReference type="Proteomes" id="UP001285921">
    <property type="component" value="Unassembled WGS sequence"/>
</dbReference>
<evidence type="ECO:0000313" key="1">
    <source>
        <dbReference type="EMBL" id="GMK47628.1"/>
    </source>
</evidence>
<dbReference type="RefSeq" id="WP_317981548.1">
    <property type="nucleotide sequence ID" value="NZ_BTCL01000021.1"/>
</dbReference>